<comment type="caution">
    <text evidence="18">Lacks conserved residue(s) required for the propagation of feature annotation.</text>
</comment>
<keyword evidence="11" id="KW-0547">Nucleotide-binding</keyword>
<comment type="subcellular location">
    <subcellularLocation>
        <location evidence="2">Cell inner membrane</location>
        <topology evidence="2">Multi-pass membrane protein</topology>
    </subcellularLocation>
</comment>
<keyword evidence="12" id="KW-1133">Transmembrane helix</keyword>
<keyword evidence="7" id="KW-0808">Transferase</keyword>
<dbReference type="InterPro" id="IPR011006">
    <property type="entry name" value="CheY-like_superfamily"/>
</dbReference>
<keyword evidence="11" id="KW-0067">ATP-binding</keyword>
<keyword evidence="13" id="KW-0902">Two-component regulatory system</keyword>
<protein>
    <recommendedName>
        <fullName evidence="17">Virulence sensor protein BvgS</fullName>
        <ecNumber evidence="3">2.7.13.3</ecNumber>
    </recommendedName>
</protein>
<evidence type="ECO:0000256" key="11">
    <source>
        <dbReference type="ARBA" id="ARBA00022840"/>
    </source>
</evidence>
<evidence type="ECO:0000256" key="14">
    <source>
        <dbReference type="ARBA" id="ARBA00023026"/>
    </source>
</evidence>
<accession>A0AAW3PJ20</accession>
<dbReference type="PROSITE" id="PS50894">
    <property type="entry name" value="HPT"/>
    <property type="match status" value="1"/>
</dbReference>
<dbReference type="EC" id="2.7.13.3" evidence="3"/>
<dbReference type="SMART" id="SM00448">
    <property type="entry name" value="REC"/>
    <property type="match status" value="1"/>
</dbReference>
<dbReference type="PRINTS" id="PR00344">
    <property type="entry name" value="BCTRLSENSOR"/>
</dbReference>
<dbReference type="GO" id="GO:0009927">
    <property type="term" value="F:histidine phosphotransfer kinase activity"/>
    <property type="evidence" value="ECO:0007669"/>
    <property type="project" value="TreeGrafter"/>
</dbReference>
<evidence type="ECO:0000256" key="12">
    <source>
        <dbReference type="ARBA" id="ARBA00022989"/>
    </source>
</evidence>
<feature type="modified residue" description="4-aspartylphosphate" evidence="19">
    <location>
        <position position="331"/>
    </location>
</feature>
<evidence type="ECO:0000256" key="6">
    <source>
        <dbReference type="ARBA" id="ARBA00022553"/>
    </source>
</evidence>
<keyword evidence="5" id="KW-0997">Cell inner membrane</keyword>
<comment type="catalytic activity">
    <reaction evidence="1">
        <text>ATP + protein L-histidine = ADP + protein N-phospho-L-histidine.</text>
        <dbReference type="EC" id="2.7.13.3"/>
    </reaction>
</comment>
<dbReference type="SMART" id="SM00388">
    <property type="entry name" value="HisKA"/>
    <property type="match status" value="1"/>
</dbReference>
<sequence>MLAYLSWKSRTAAVRSERDKATFLAFISHEIRTPMQTILSSLELLQCSSLTGQQASRADAAISASETLLTLLDDVLEFSRLDSRKIRLEPQAVTLEAWARDTVGMVHWRTDEKQIELALEFTCPPSMQVVIDPVRLRQIALNLLVNAIKFTPAGSVTLRVDYLPGPQASHGTLVLEVRDTGVGISPECRQHMFDAYWQAERLQQHGAQGSGLGLAICRQLVELMGGTIAVDSTPNVETTITVRLPVSATVEPAAACQPTFASDTAVASENADGNCEYGRKPLILVIDDHEAVQYSICQQCDEIGCRTVTAQNGMAALQQLARTRFDMVLLDCNLPDIDGYALARMIRLNEATGQTGRVPIIAISALSGDEHKVRCFDSGMDGVLGKPLRLAALRQMLAMWCPAYQDIAPDEPAELLLGNSVDLQVGYARTVVQDFEVLFDAMQSGDVAAALGAARRIKGASHTVGAARMAELAERIESRLREHPTVR</sequence>
<feature type="domain" description="Response regulatory" evidence="21">
    <location>
        <begin position="282"/>
        <end position="401"/>
    </location>
</feature>
<dbReference type="InterPro" id="IPR003661">
    <property type="entry name" value="HisK_dim/P_dom"/>
</dbReference>
<dbReference type="SUPFAM" id="SSF47226">
    <property type="entry name" value="Histidine-containing phosphotransfer domain, HPT domain"/>
    <property type="match status" value="1"/>
</dbReference>
<dbReference type="GO" id="GO:0000155">
    <property type="term" value="F:phosphorelay sensor kinase activity"/>
    <property type="evidence" value="ECO:0007669"/>
    <property type="project" value="InterPro"/>
</dbReference>
<dbReference type="InterPro" id="IPR036641">
    <property type="entry name" value="HPT_dom_sf"/>
</dbReference>
<evidence type="ECO:0000313" key="24">
    <source>
        <dbReference type="Proteomes" id="UP000063236"/>
    </source>
</evidence>
<dbReference type="PROSITE" id="PS50109">
    <property type="entry name" value="HIS_KIN"/>
    <property type="match status" value="1"/>
</dbReference>
<dbReference type="Proteomes" id="UP000063236">
    <property type="component" value="Unassembled WGS sequence"/>
</dbReference>
<comment type="function">
    <text evidence="16">Member of the two-component regulatory system BvgS/BvgA. Phosphorylates BvgA via a four-step phosphorelay in response to environmental signals.</text>
</comment>
<evidence type="ECO:0000256" key="16">
    <source>
        <dbReference type="ARBA" id="ARBA00058004"/>
    </source>
</evidence>
<evidence type="ECO:0000256" key="19">
    <source>
        <dbReference type="PROSITE-ProRule" id="PRU00169"/>
    </source>
</evidence>
<dbReference type="InterPro" id="IPR005467">
    <property type="entry name" value="His_kinase_dom"/>
</dbReference>
<evidence type="ECO:0000256" key="15">
    <source>
        <dbReference type="ARBA" id="ARBA00023136"/>
    </source>
</evidence>
<dbReference type="CDD" id="cd16922">
    <property type="entry name" value="HATPase_EvgS-ArcB-TorS-like"/>
    <property type="match status" value="1"/>
</dbReference>
<keyword evidence="8" id="KW-0812">Transmembrane</keyword>
<proteinExistence type="predicted"/>
<dbReference type="SUPFAM" id="SSF47384">
    <property type="entry name" value="Homodimeric domain of signal transducing histidine kinase"/>
    <property type="match status" value="1"/>
</dbReference>
<evidence type="ECO:0000256" key="18">
    <source>
        <dbReference type="PROSITE-ProRule" id="PRU00110"/>
    </source>
</evidence>
<evidence type="ECO:0000259" key="20">
    <source>
        <dbReference type="PROSITE" id="PS50109"/>
    </source>
</evidence>
<organism evidence="23 24">
    <name type="scientific">Burkholderia diffusa</name>
    <dbReference type="NCBI Taxonomy" id="488732"/>
    <lineage>
        <taxon>Bacteria</taxon>
        <taxon>Pseudomonadati</taxon>
        <taxon>Pseudomonadota</taxon>
        <taxon>Betaproteobacteria</taxon>
        <taxon>Burkholderiales</taxon>
        <taxon>Burkholderiaceae</taxon>
        <taxon>Burkholderia</taxon>
        <taxon>Burkholderia cepacia complex</taxon>
    </lineage>
</organism>
<dbReference type="InterPro" id="IPR001789">
    <property type="entry name" value="Sig_transdc_resp-reg_receiver"/>
</dbReference>
<evidence type="ECO:0000256" key="5">
    <source>
        <dbReference type="ARBA" id="ARBA00022519"/>
    </source>
</evidence>
<evidence type="ECO:0000256" key="13">
    <source>
        <dbReference type="ARBA" id="ARBA00023012"/>
    </source>
</evidence>
<evidence type="ECO:0000256" key="17">
    <source>
        <dbReference type="ARBA" id="ARBA00070152"/>
    </source>
</evidence>
<dbReference type="SUPFAM" id="SSF55874">
    <property type="entry name" value="ATPase domain of HSP90 chaperone/DNA topoisomerase II/histidine kinase"/>
    <property type="match status" value="1"/>
</dbReference>
<keyword evidence="10" id="KW-0418">Kinase</keyword>
<evidence type="ECO:0000256" key="9">
    <source>
        <dbReference type="ARBA" id="ARBA00022729"/>
    </source>
</evidence>
<dbReference type="Gene3D" id="3.40.50.2300">
    <property type="match status" value="1"/>
</dbReference>
<evidence type="ECO:0000259" key="21">
    <source>
        <dbReference type="PROSITE" id="PS50110"/>
    </source>
</evidence>
<dbReference type="SMART" id="SM00387">
    <property type="entry name" value="HATPase_c"/>
    <property type="match status" value="1"/>
</dbReference>
<evidence type="ECO:0000256" key="8">
    <source>
        <dbReference type="ARBA" id="ARBA00022692"/>
    </source>
</evidence>
<evidence type="ECO:0000256" key="10">
    <source>
        <dbReference type="ARBA" id="ARBA00022777"/>
    </source>
</evidence>
<dbReference type="AlphaFoldDB" id="A0AAW3PJ20"/>
<keyword evidence="9" id="KW-0732">Signal</keyword>
<keyword evidence="15" id="KW-0472">Membrane</keyword>
<dbReference type="SUPFAM" id="SSF52172">
    <property type="entry name" value="CheY-like"/>
    <property type="match status" value="1"/>
</dbReference>
<dbReference type="Pfam" id="PF00072">
    <property type="entry name" value="Response_reg"/>
    <property type="match status" value="1"/>
</dbReference>
<evidence type="ECO:0000256" key="1">
    <source>
        <dbReference type="ARBA" id="ARBA00000085"/>
    </source>
</evidence>
<dbReference type="FunFam" id="3.30.565.10:FF:000010">
    <property type="entry name" value="Sensor histidine kinase RcsC"/>
    <property type="match status" value="1"/>
</dbReference>
<dbReference type="InterPro" id="IPR004358">
    <property type="entry name" value="Sig_transdc_His_kin-like_C"/>
</dbReference>
<evidence type="ECO:0000256" key="3">
    <source>
        <dbReference type="ARBA" id="ARBA00012438"/>
    </source>
</evidence>
<dbReference type="PANTHER" id="PTHR43047:SF72">
    <property type="entry name" value="OSMOSENSING HISTIDINE PROTEIN KINASE SLN1"/>
    <property type="match status" value="1"/>
</dbReference>
<dbReference type="Gene3D" id="3.30.565.10">
    <property type="entry name" value="Histidine kinase-like ATPase, C-terminal domain"/>
    <property type="match status" value="1"/>
</dbReference>
<evidence type="ECO:0000259" key="22">
    <source>
        <dbReference type="PROSITE" id="PS50894"/>
    </source>
</evidence>
<evidence type="ECO:0000256" key="4">
    <source>
        <dbReference type="ARBA" id="ARBA00022475"/>
    </source>
</evidence>
<dbReference type="EMBL" id="LPJV01000022">
    <property type="protein sequence ID" value="KWF55649.1"/>
    <property type="molecule type" value="Genomic_DNA"/>
</dbReference>
<feature type="domain" description="HPt" evidence="22">
    <location>
        <begin position="416"/>
        <end position="487"/>
    </location>
</feature>
<name>A0AAW3PJ20_9BURK</name>
<keyword evidence="6 19" id="KW-0597">Phosphoprotein</keyword>
<dbReference type="InterPro" id="IPR036890">
    <property type="entry name" value="HATPase_C_sf"/>
</dbReference>
<comment type="caution">
    <text evidence="23">The sequence shown here is derived from an EMBL/GenBank/DDBJ whole genome shotgun (WGS) entry which is preliminary data.</text>
</comment>
<keyword evidence="4" id="KW-1003">Cell membrane</keyword>
<dbReference type="GO" id="GO:0005886">
    <property type="term" value="C:plasma membrane"/>
    <property type="evidence" value="ECO:0007669"/>
    <property type="project" value="UniProtKB-SubCell"/>
</dbReference>
<dbReference type="PANTHER" id="PTHR43047">
    <property type="entry name" value="TWO-COMPONENT HISTIDINE PROTEIN KINASE"/>
    <property type="match status" value="1"/>
</dbReference>
<gene>
    <name evidence="23" type="ORF">WL88_01425</name>
</gene>
<evidence type="ECO:0000256" key="2">
    <source>
        <dbReference type="ARBA" id="ARBA00004429"/>
    </source>
</evidence>
<dbReference type="Pfam" id="PF01627">
    <property type="entry name" value="Hpt"/>
    <property type="match status" value="1"/>
</dbReference>
<keyword evidence="14" id="KW-0843">Virulence</keyword>
<dbReference type="PROSITE" id="PS50110">
    <property type="entry name" value="RESPONSE_REGULATORY"/>
    <property type="match status" value="1"/>
</dbReference>
<dbReference type="CDD" id="cd00082">
    <property type="entry name" value="HisKA"/>
    <property type="match status" value="1"/>
</dbReference>
<reference evidence="23 24" key="1">
    <citation type="submission" date="2015-11" db="EMBL/GenBank/DDBJ databases">
        <title>Expanding the genomic diversity of Burkholderia species for the development of highly accurate diagnostics.</title>
        <authorList>
            <person name="Sahl J."/>
            <person name="Keim P."/>
            <person name="Wagner D."/>
        </authorList>
    </citation>
    <scope>NUCLEOTIDE SEQUENCE [LARGE SCALE GENOMIC DNA]</scope>
    <source>
        <strain evidence="23 24">MSMB378WGS</strain>
    </source>
</reference>
<dbReference type="InterPro" id="IPR003594">
    <property type="entry name" value="HATPase_dom"/>
</dbReference>
<evidence type="ECO:0000313" key="23">
    <source>
        <dbReference type="EMBL" id="KWF55649.1"/>
    </source>
</evidence>
<dbReference type="Pfam" id="PF00512">
    <property type="entry name" value="HisKA"/>
    <property type="match status" value="1"/>
</dbReference>
<evidence type="ECO:0000256" key="7">
    <source>
        <dbReference type="ARBA" id="ARBA00022679"/>
    </source>
</evidence>
<dbReference type="Gene3D" id="1.10.287.130">
    <property type="match status" value="1"/>
</dbReference>
<dbReference type="Pfam" id="PF02518">
    <property type="entry name" value="HATPase_c"/>
    <property type="match status" value="1"/>
</dbReference>
<feature type="domain" description="Histidine kinase" evidence="20">
    <location>
        <begin position="26"/>
        <end position="248"/>
    </location>
</feature>
<dbReference type="InterPro" id="IPR008207">
    <property type="entry name" value="Sig_transdc_His_kin_Hpt_dom"/>
</dbReference>
<dbReference type="Gene3D" id="1.20.120.160">
    <property type="entry name" value="HPT domain"/>
    <property type="match status" value="1"/>
</dbReference>
<dbReference type="CDD" id="cd17546">
    <property type="entry name" value="REC_hyHK_CKI1_RcsC-like"/>
    <property type="match status" value="1"/>
</dbReference>
<dbReference type="InterPro" id="IPR036097">
    <property type="entry name" value="HisK_dim/P_sf"/>
</dbReference>